<dbReference type="RefSeq" id="WP_148869831.1">
    <property type="nucleotide sequence ID" value="NZ_VNIA01000002.1"/>
</dbReference>
<proteinExistence type="inferred from homology"/>
<name>A0A5S5DW89_9FLAO</name>
<evidence type="ECO:0000256" key="3">
    <source>
        <dbReference type="ARBA" id="ARBA00022729"/>
    </source>
</evidence>
<dbReference type="OrthoDB" id="5694214at2"/>
<dbReference type="Pfam" id="PF14322">
    <property type="entry name" value="SusD-like_3"/>
    <property type="match status" value="1"/>
</dbReference>
<dbReference type="SUPFAM" id="SSF48452">
    <property type="entry name" value="TPR-like"/>
    <property type="match status" value="1"/>
</dbReference>
<keyword evidence="3" id="KW-0732">Signal</keyword>
<feature type="domain" description="SusD-like N-terminal" evidence="7">
    <location>
        <begin position="44"/>
        <end position="236"/>
    </location>
</feature>
<sequence length="486" mass="54519">MKLLQIKTNNFLAVALMFLTLLFTSCDLEELPENVNINDPKSLTELEQLLNSAYINLDWPLGGNAQLYADINGDNIEGSSGINVDETEIYNRSTSFFNNTVRDNMYRGFYKIILDANVVLYFLQPEYLQSINIDPSNPRVQEMRGEALFLRGYMHFEVSRFMSHAPGYTVDNSHLGIPYRKDHTNPAGELRGTVAENYADMLTDLKEAESLLGTVNSKNQYYANKAAVQSVLAKVFFQAGNSSDLETGKSNYDYAYDYADAALTTSSAIFDTNLYESTNRFAGALDTNDNITNTEMPNVETIFGIISQFTGNTHGGTFRRYRSDQTIGNNTVRLMTDLYNSIPSTDKRRSLIDEIDGEYFLNKFNRSIFHVPLLHYTQILLIRAEAAAETDNIGQAEIDLNLILDRAGLSTVSGMSKDQLIDLARSQRRIELLGEGNRVNDLKRIGVNETSLTIRNSPWNCNGIIFQFPATEVFTGFTQNPTGGCN</sequence>
<evidence type="ECO:0000313" key="9">
    <source>
        <dbReference type="Proteomes" id="UP000323136"/>
    </source>
</evidence>
<comment type="subcellular location">
    <subcellularLocation>
        <location evidence="1">Cell outer membrane</location>
    </subcellularLocation>
</comment>
<feature type="domain" description="RagB/SusD" evidence="6">
    <location>
        <begin position="371"/>
        <end position="460"/>
    </location>
</feature>
<dbReference type="EMBL" id="VNIA01000002">
    <property type="protein sequence ID" value="TYP99042.1"/>
    <property type="molecule type" value="Genomic_DNA"/>
</dbReference>
<dbReference type="PROSITE" id="PS51257">
    <property type="entry name" value="PROKAR_LIPOPROTEIN"/>
    <property type="match status" value="1"/>
</dbReference>
<keyword evidence="9" id="KW-1185">Reference proteome</keyword>
<evidence type="ECO:0000256" key="2">
    <source>
        <dbReference type="ARBA" id="ARBA00006275"/>
    </source>
</evidence>
<dbReference type="AlphaFoldDB" id="A0A5S5DW89"/>
<dbReference type="GO" id="GO:0009279">
    <property type="term" value="C:cell outer membrane"/>
    <property type="evidence" value="ECO:0007669"/>
    <property type="project" value="UniProtKB-SubCell"/>
</dbReference>
<accession>A0A5S5DW89</accession>
<gene>
    <name evidence="8" type="ORF">C7447_102360</name>
</gene>
<comment type="similarity">
    <text evidence="2">Belongs to the SusD family.</text>
</comment>
<keyword evidence="5" id="KW-0998">Cell outer membrane</keyword>
<reference evidence="8 9" key="1">
    <citation type="submission" date="2019-07" db="EMBL/GenBank/DDBJ databases">
        <title>Genomic Encyclopedia of Type Strains, Phase IV (KMG-IV): sequencing the most valuable type-strain genomes for metagenomic binning, comparative biology and taxonomic classification.</title>
        <authorList>
            <person name="Goeker M."/>
        </authorList>
    </citation>
    <scope>NUCLEOTIDE SEQUENCE [LARGE SCALE GENOMIC DNA]</scope>
    <source>
        <strain evidence="8 9">DSM 18961</strain>
    </source>
</reference>
<evidence type="ECO:0000256" key="5">
    <source>
        <dbReference type="ARBA" id="ARBA00023237"/>
    </source>
</evidence>
<dbReference type="Proteomes" id="UP000323136">
    <property type="component" value="Unassembled WGS sequence"/>
</dbReference>
<evidence type="ECO:0000256" key="1">
    <source>
        <dbReference type="ARBA" id="ARBA00004442"/>
    </source>
</evidence>
<organism evidence="8 9">
    <name type="scientific">Tenacibaculum adriaticum</name>
    <dbReference type="NCBI Taxonomy" id="413713"/>
    <lineage>
        <taxon>Bacteria</taxon>
        <taxon>Pseudomonadati</taxon>
        <taxon>Bacteroidota</taxon>
        <taxon>Flavobacteriia</taxon>
        <taxon>Flavobacteriales</taxon>
        <taxon>Flavobacteriaceae</taxon>
        <taxon>Tenacibaculum</taxon>
    </lineage>
</organism>
<evidence type="ECO:0000256" key="4">
    <source>
        <dbReference type="ARBA" id="ARBA00023136"/>
    </source>
</evidence>
<evidence type="ECO:0000259" key="7">
    <source>
        <dbReference type="Pfam" id="PF14322"/>
    </source>
</evidence>
<evidence type="ECO:0000313" key="8">
    <source>
        <dbReference type="EMBL" id="TYP99042.1"/>
    </source>
</evidence>
<protein>
    <submittedName>
        <fullName evidence="8">SusD-like starch-binding protein associating with outer membrane</fullName>
    </submittedName>
</protein>
<dbReference type="Gene3D" id="1.25.40.390">
    <property type="match status" value="1"/>
</dbReference>
<dbReference type="Pfam" id="PF07980">
    <property type="entry name" value="SusD_RagB"/>
    <property type="match status" value="1"/>
</dbReference>
<dbReference type="InterPro" id="IPR011990">
    <property type="entry name" value="TPR-like_helical_dom_sf"/>
</dbReference>
<dbReference type="InterPro" id="IPR012944">
    <property type="entry name" value="SusD_RagB_dom"/>
</dbReference>
<keyword evidence="4" id="KW-0472">Membrane</keyword>
<evidence type="ECO:0000259" key="6">
    <source>
        <dbReference type="Pfam" id="PF07980"/>
    </source>
</evidence>
<comment type="caution">
    <text evidence="8">The sequence shown here is derived from an EMBL/GenBank/DDBJ whole genome shotgun (WGS) entry which is preliminary data.</text>
</comment>
<dbReference type="InterPro" id="IPR033985">
    <property type="entry name" value="SusD-like_N"/>
</dbReference>